<accession>A0AAD1RQZ5</accession>
<feature type="compositionally biased region" description="Polar residues" evidence="4">
    <location>
        <begin position="957"/>
        <end position="979"/>
    </location>
</feature>
<feature type="region of interest" description="Disordered" evidence="4">
    <location>
        <begin position="1566"/>
        <end position="1587"/>
    </location>
</feature>
<feature type="region of interest" description="Disordered" evidence="4">
    <location>
        <begin position="903"/>
        <end position="980"/>
    </location>
</feature>
<gene>
    <name evidence="6" type="ORF">PECUL_23A041735</name>
</gene>
<feature type="compositionally biased region" description="Polar residues" evidence="4">
    <location>
        <begin position="720"/>
        <end position="731"/>
    </location>
</feature>
<evidence type="ECO:0000313" key="7">
    <source>
        <dbReference type="Proteomes" id="UP001295444"/>
    </source>
</evidence>
<dbReference type="InterPro" id="IPR029614">
    <property type="entry name" value="CECR2"/>
</dbReference>
<feature type="region of interest" description="Disordered" evidence="4">
    <location>
        <begin position="519"/>
        <end position="583"/>
    </location>
</feature>
<feature type="region of interest" description="Disordered" evidence="4">
    <location>
        <begin position="844"/>
        <end position="890"/>
    </location>
</feature>
<feature type="region of interest" description="Disordered" evidence="4">
    <location>
        <begin position="1252"/>
        <end position="1284"/>
    </location>
</feature>
<dbReference type="PANTHER" id="PTHR47092">
    <property type="entry name" value="CAT EYE SYNDROME CRITICAL REGION PROTEIN 2"/>
    <property type="match status" value="1"/>
</dbReference>
<feature type="compositionally biased region" description="Low complexity" evidence="4">
    <location>
        <begin position="1479"/>
        <end position="1493"/>
    </location>
</feature>
<feature type="compositionally biased region" description="Basic residues" evidence="4">
    <location>
        <begin position="523"/>
        <end position="538"/>
    </location>
</feature>
<feature type="compositionally biased region" description="Basic and acidic residues" evidence="4">
    <location>
        <begin position="539"/>
        <end position="555"/>
    </location>
</feature>
<keyword evidence="3" id="KW-0175">Coiled coil</keyword>
<feature type="compositionally biased region" description="Basic and acidic residues" evidence="4">
    <location>
        <begin position="935"/>
        <end position="951"/>
    </location>
</feature>
<dbReference type="Pfam" id="PF00439">
    <property type="entry name" value="Bromodomain"/>
    <property type="match status" value="1"/>
</dbReference>
<dbReference type="PRINTS" id="PR00503">
    <property type="entry name" value="BROMODOMAIN"/>
</dbReference>
<feature type="compositionally biased region" description="Polar residues" evidence="4">
    <location>
        <begin position="1221"/>
        <end position="1237"/>
    </location>
</feature>
<dbReference type="PROSITE" id="PS50014">
    <property type="entry name" value="BROMODOMAIN_2"/>
    <property type="match status" value="1"/>
</dbReference>
<evidence type="ECO:0000256" key="4">
    <source>
        <dbReference type="SAM" id="MobiDB-lite"/>
    </source>
</evidence>
<dbReference type="PANTHER" id="PTHR47092:SF1">
    <property type="entry name" value="CHROMATIN REMODELING REGULATOR CECR2"/>
    <property type="match status" value="1"/>
</dbReference>
<feature type="region of interest" description="Disordered" evidence="4">
    <location>
        <begin position="1470"/>
        <end position="1509"/>
    </location>
</feature>
<evidence type="ECO:0000259" key="5">
    <source>
        <dbReference type="PROSITE" id="PS50014"/>
    </source>
</evidence>
<feature type="coiled-coil region" evidence="3">
    <location>
        <begin position="298"/>
        <end position="352"/>
    </location>
</feature>
<dbReference type="Proteomes" id="UP001295444">
    <property type="component" value="Chromosome 03"/>
</dbReference>
<sequence>MPPDGALGELRSCWQVPAIAHFCSLFRTAFQLPDFEIEELEDALHRDDVEFLSELVASLLQGCYQRQDITAQTFQVYLEDIISYRWELEEGKPNPLKGANFHQLPLHTRLEILHRLCDYRLDADDVFDLLKGLDADSLRVEPLGEDDIGNLYWYFYGTRLYKEEPSWEKRQQALQEAAEIAAKPVRKRGRPPKKKKLEEAVVSEKLEVIQLTLEETSKQNAVTPGEGSWSLLCQTEQEWKEVTESFKDKVSSKERHLYKILSEEFLPEICNMISQKEIRIQKEQSKLAAKRLSGYSSYRNSMLKEQDLEKRLEEGEDERQLMMVVQRKEQELLQKEERKRVLEDKVKSVEERARRRKLREERAWLLSQGKELPPELTQLEPGSPVRMDYRTRDLFNFDLDDHYTGMYKVLDAVKAHKDSWPFLEPVDESYAPNYYNIITNPMDISRVEQRLCSGYYLTKEQFVCDIKTIFKNCAKYNGQDSEYTRMAENVERCFKKALVKHLPDDDGDSDGETWIRTDEDKSLKRRSQIRRSKAGGWRKSKEDGGRKKQSPEIGKHPMSSPMQEEMEGHPDPTMMNPSRGQPYPYQLQYGGMPRQTMHTANMPSAAHMHAPLRGSDTGLGYRPLRFPEPHLGDPVRHTQSYSTQTVPGTTDPRGHELFENTTKNYRNSHRPYNAPTSPRARMALQDDVSQPQTPFVAGYMTRPPFQPPGSFYPPYRFGPSPTTWNGNTTHDPQQRAGPTPYPPSVDSHMVRPPGPNFNRHTFSTLSNSMLDSPEMVAMQRLSSLAYPPSSEYPSPPPPMPYPPAEKHGMPTLHPPAERSVAHTLFPPEEKPEARALYQSTEKPCTPTLYLPKEKPGLPVHYPPEEKDNTLALHQPTENPGAPILYPQEEKPGTTVLYQTREKPEAPILYPPEEKPGGPTEYQPTENSGSPTLYSSEEKPGTPALDKPKEKPSAPGLCSQTENSGTPGATSPPTDKTCTSIPYPPAECPPYIPTKKYHPTSEKLEKTVFYPPAVTPSTNTQYPAAEEPCVSTLYQPEEKPTPYPSTENLCATTLFSPTKKPGAHMLHPSTDPCEHTSYPPTEKPDTLTVYPPTENSCSPTSYSHIEKPGELMLCPPAENSYTPTSYPSTDKPITKKTEMCQGPARKRTSKASSRKVLSSSPLVPVKSKTKSPATVLSKPNPLHTNGDYRKPCTFQGPPLQTDGVVTGVFQEGEKSWYPGSDMNASSDPLSHSPHNSQGSRIVLEEKAEAARLKESGQSTLKMEHSSIPQQKVLHPSSEMSRSDTRSNYVSWIPPGSNKSGYGMHQNPGVERPLGPHHSGFSPQRFGNSHPHVYPGTFPRYPQGSAYGYPHPQQVQNSYQSYQRPSYYQQEYPHWQSNVQQSPQNRGGYTGALGVQGIAELKTILMSPLLEGEPKAVPGESKGQTDEETDGASDRAESPKQFLDLDNHKRQSGGFVYGGPQMWGSPNFRPHSNMMSSPSFPAQQHYQPQGYQQPPLHTSPHSAHGRPNGHTLLRSGYQHPEHSRGHFQAVMMEQSGGMPSFSNMYRPQEQDSMCAWMSFQMQSPSFHKNRALGQGDMMQKPPAVPLDQT</sequence>
<dbReference type="SMART" id="SM00297">
    <property type="entry name" value="BROMO"/>
    <property type="match status" value="1"/>
</dbReference>
<name>A0AAD1RQZ5_PELCU</name>
<proteinExistence type="predicted"/>
<dbReference type="GO" id="GO:0007338">
    <property type="term" value="P:single fertilization"/>
    <property type="evidence" value="ECO:0007669"/>
    <property type="project" value="TreeGrafter"/>
</dbReference>
<dbReference type="CDD" id="cd05509">
    <property type="entry name" value="Bromo_gcn5_like"/>
    <property type="match status" value="1"/>
</dbReference>
<dbReference type="PROSITE" id="PS00633">
    <property type="entry name" value="BROMODOMAIN_1"/>
    <property type="match status" value="1"/>
</dbReference>
<feature type="compositionally biased region" description="Polar residues" evidence="4">
    <location>
        <begin position="637"/>
        <end position="648"/>
    </location>
</feature>
<dbReference type="EMBL" id="OW240914">
    <property type="protein sequence ID" value="CAH2276444.1"/>
    <property type="molecule type" value="Genomic_DNA"/>
</dbReference>
<evidence type="ECO:0000313" key="6">
    <source>
        <dbReference type="EMBL" id="CAH2276444.1"/>
    </source>
</evidence>
<feature type="region of interest" description="Disordered" evidence="4">
    <location>
        <begin position="787"/>
        <end position="806"/>
    </location>
</feature>
<feature type="region of interest" description="Disordered" evidence="4">
    <location>
        <begin position="1213"/>
        <end position="1237"/>
    </location>
</feature>
<feature type="region of interest" description="Disordered" evidence="4">
    <location>
        <begin position="1409"/>
        <end position="1435"/>
    </location>
</feature>
<dbReference type="Gene3D" id="1.20.920.10">
    <property type="entry name" value="Bromodomain-like"/>
    <property type="match status" value="1"/>
</dbReference>
<feature type="compositionally biased region" description="Polar residues" evidence="4">
    <location>
        <begin position="921"/>
        <end position="934"/>
    </location>
</feature>
<dbReference type="InterPro" id="IPR036427">
    <property type="entry name" value="Bromodomain-like_sf"/>
</dbReference>
<evidence type="ECO:0000256" key="2">
    <source>
        <dbReference type="PROSITE-ProRule" id="PRU00035"/>
    </source>
</evidence>
<dbReference type="SUPFAM" id="SSF47370">
    <property type="entry name" value="Bromodomain"/>
    <property type="match status" value="1"/>
</dbReference>
<protein>
    <submittedName>
        <fullName evidence="6">Cat eye syndrome critical region 2 isoform X1</fullName>
    </submittedName>
</protein>
<dbReference type="InterPro" id="IPR001487">
    <property type="entry name" value="Bromodomain"/>
</dbReference>
<keyword evidence="7" id="KW-1185">Reference proteome</keyword>
<evidence type="ECO:0000256" key="3">
    <source>
        <dbReference type="SAM" id="Coils"/>
    </source>
</evidence>
<evidence type="ECO:0000256" key="1">
    <source>
        <dbReference type="ARBA" id="ARBA00023117"/>
    </source>
</evidence>
<feature type="region of interest" description="Disordered" evidence="4">
    <location>
        <begin position="1121"/>
        <end position="1186"/>
    </location>
</feature>
<dbReference type="InterPro" id="IPR018359">
    <property type="entry name" value="Bromodomain_CS"/>
</dbReference>
<feature type="domain" description="Bromo" evidence="5">
    <location>
        <begin position="414"/>
        <end position="484"/>
    </location>
</feature>
<dbReference type="GO" id="GO:0006338">
    <property type="term" value="P:chromatin remodeling"/>
    <property type="evidence" value="ECO:0007669"/>
    <property type="project" value="InterPro"/>
</dbReference>
<keyword evidence="1 2" id="KW-0103">Bromodomain</keyword>
<feature type="region of interest" description="Disordered" evidence="4">
    <location>
        <begin position="720"/>
        <end position="743"/>
    </location>
</feature>
<feature type="compositionally biased region" description="Basic residues" evidence="4">
    <location>
        <begin position="1143"/>
        <end position="1152"/>
    </location>
</feature>
<feature type="region of interest" description="Disordered" evidence="4">
    <location>
        <begin position="631"/>
        <end position="654"/>
    </location>
</feature>
<feature type="compositionally biased region" description="Pro residues" evidence="4">
    <location>
        <begin position="793"/>
        <end position="803"/>
    </location>
</feature>
<feature type="compositionally biased region" description="Low complexity" evidence="4">
    <location>
        <begin position="1153"/>
        <end position="1171"/>
    </location>
</feature>
<organism evidence="6 7">
    <name type="scientific">Pelobates cultripes</name>
    <name type="common">Western spadefoot toad</name>
    <dbReference type="NCBI Taxonomy" id="61616"/>
    <lineage>
        <taxon>Eukaryota</taxon>
        <taxon>Metazoa</taxon>
        <taxon>Chordata</taxon>
        <taxon>Craniata</taxon>
        <taxon>Vertebrata</taxon>
        <taxon>Euteleostomi</taxon>
        <taxon>Amphibia</taxon>
        <taxon>Batrachia</taxon>
        <taxon>Anura</taxon>
        <taxon>Pelobatoidea</taxon>
        <taxon>Pelobatidae</taxon>
        <taxon>Pelobates</taxon>
    </lineage>
</organism>
<dbReference type="GO" id="GO:0090537">
    <property type="term" value="C:CERF complex"/>
    <property type="evidence" value="ECO:0007669"/>
    <property type="project" value="InterPro"/>
</dbReference>
<reference evidence="6" key="1">
    <citation type="submission" date="2022-03" db="EMBL/GenBank/DDBJ databases">
        <authorList>
            <person name="Alioto T."/>
            <person name="Alioto T."/>
            <person name="Gomez Garrido J."/>
        </authorList>
    </citation>
    <scope>NUCLEOTIDE SEQUENCE</scope>
</reference>
<dbReference type="CDD" id="cd22249">
    <property type="entry name" value="UDM1_RNF168_RNF169-like"/>
    <property type="match status" value="1"/>
</dbReference>